<evidence type="ECO:0000259" key="1">
    <source>
        <dbReference type="Pfam" id="PF20419"/>
    </source>
</evidence>
<evidence type="ECO:0000313" key="3">
    <source>
        <dbReference type="Proteomes" id="UP001501321"/>
    </source>
</evidence>
<protein>
    <recommendedName>
        <fullName evidence="1">DUF6701 domain-containing protein</fullName>
    </recommendedName>
</protein>
<feature type="domain" description="DUF6701" evidence="1">
    <location>
        <begin position="622"/>
        <end position="1231"/>
    </location>
</feature>
<dbReference type="RefSeq" id="WP_345015117.1">
    <property type="nucleotide sequence ID" value="NZ_BAABFC010000030.1"/>
</dbReference>
<dbReference type="SUPFAM" id="SSF51126">
    <property type="entry name" value="Pectin lyase-like"/>
    <property type="match status" value="1"/>
</dbReference>
<evidence type="ECO:0000313" key="2">
    <source>
        <dbReference type="EMBL" id="GAA4504610.1"/>
    </source>
</evidence>
<reference evidence="3" key="1">
    <citation type="journal article" date="2019" name="Int. J. Syst. Evol. Microbiol.">
        <title>The Global Catalogue of Microorganisms (GCM) 10K type strain sequencing project: providing services to taxonomists for standard genome sequencing and annotation.</title>
        <authorList>
            <consortium name="The Broad Institute Genomics Platform"/>
            <consortium name="The Broad Institute Genome Sequencing Center for Infectious Disease"/>
            <person name="Wu L."/>
            <person name="Ma J."/>
        </authorList>
    </citation>
    <scope>NUCLEOTIDE SEQUENCE [LARGE SCALE GENOMIC DNA]</scope>
    <source>
        <strain evidence="3">JCM 32226</strain>
    </source>
</reference>
<sequence length="1234" mass="128839">MRLGWIGALCCLLLTLSVRADILLEGAYTLGDNSTTALSPTQLLTTSNGSYVPVYPLHLTLSQAVSLTGATLAGASGLEAGASLVIWDSSGNLVVNSQASDSSPASFSFSQTLPAGEYRLAVWGQCYSGSQHTRFNASCSDWDDFSFSSITLLGGSSTYQHLTARQHIGDSSEQSGQDRWYPDFPSGSQVSYSITLSQKSTLASLQFYRLRDWAFSKISAWKLTASGSSTVLASGYFTGDGNPSWSPALTLAAGSYVLTVSTADQYGSTTAGRDQDDISWDQVTLQWVAVTTASTSICSPFTGPVQSKQAGGSLYSDGTIYAQQGDVIRFPTIGGNSNRYYCPDSSNSCQRRYEYVEPLSLATFPSTSGSNINVDGSQTLTGSQYGSIQVNSSGKLNLAPSQFPVTIDSLNIDGKVTIAPGEYWIRNLQMNNGQLTLSGSGDLLLYIKANMTLNKSLPTSLGSGQRVVVIAYDQVTINNGTLTAGLYSDKGTVSVNGSIVGPVTVGDRLQINGSGVIDARNWKDYADISAGECTSSSVHHYELHYPASSLTCEPAAVTVKACSDEACTLSNNVSEVTLSPSAGWSDGSPSFTGSSSVTLSHNIAETVILGITDASPSASNGLRCYKDGVLDASCSLSFVDVAYQFDVPDFYAGAGSGSVSLQAVKSSGGSSPVCLPLLQNQTVPVTFAQQYSYPSTGSRSLSINDVSLASSSSRNLSFDASGVASLSLDYPDAGVMGLTATSNFETDDGTLTLTGADSFVVLPQVIRLSVPSAPTCSGSTDAALAACDAFTAVDSPFTLRAQAGYWRGGSFVVTPNFATGSSGQVASGALSWQHQLLAPSQGSAPAQPSSTLSLASGTLDLTTAMADVGVYRYRVPSFVPYAGYQSGSLPVPMASLPESQQYSDAVGRFIPVALLAVAQRQGVLEQTCEATGGSAGFSYLGQSLTYAAGLASQFDVYGLNRSGNRINNYLGNFAKVAADDAYPDADNWSVASSNTASDGGSLAVRLGWQSGSWTLAGSSAASPGLPTFSWSEASTLAYDKSDASAATRALVAPFTPALELTLADLVDSDGVRQSGTLTLNPTAPQTRYGRLLATSVYGAPSADLTLPLYLQYWSGSRFVTAEDDSCSVLPAADLRLNDLAPANWSAVPLADNSEGATTAVTPQNQLTAVAGRLPLLFAAPGGEGHVPVTAQSLPLWWQHVWTSGALSGFAPAKAAFGLYRGHERVIYRREITTP</sequence>
<organism evidence="2 3">
    <name type="scientific">Pseudaeromonas paramecii</name>
    <dbReference type="NCBI Taxonomy" id="2138166"/>
    <lineage>
        <taxon>Bacteria</taxon>
        <taxon>Pseudomonadati</taxon>
        <taxon>Pseudomonadota</taxon>
        <taxon>Gammaproteobacteria</taxon>
        <taxon>Aeromonadales</taxon>
        <taxon>Aeromonadaceae</taxon>
        <taxon>Pseudaeromonas</taxon>
    </lineage>
</organism>
<dbReference type="Pfam" id="PF20419">
    <property type="entry name" value="DUF6701"/>
    <property type="match status" value="1"/>
</dbReference>
<dbReference type="Proteomes" id="UP001501321">
    <property type="component" value="Unassembled WGS sequence"/>
</dbReference>
<comment type="caution">
    <text evidence="2">The sequence shown here is derived from an EMBL/GenBank/DDBJ whole genome shotgun (WGS) entry which is preliminary data.</text>
</comment>
<proteinExistence type="predicted"/>
<name>A0ABP8QJS8_9GAMM</name>
<dbReference type="InterPro" id="IPR011050">
    <property type="entry name" value="Pectin_lyase_fold/virulence"/>
</dbReference>
<dbReference type="InterPro" id="IPR046524">
    <property type="entry name" value="DUF6701"/>
</dbReference>
<keyword evidence="3" id="KW-1185">Reference proteome</keyword>
<accession>A0ABP8QJS8</accession>
<gene>
    <name evidence="2" type="ORF">GCM10023095_32800</name>
</gene>
<dbReference type="EMBL" id="BAABFC010000030">
    <property type="protein sequence ID" value="GAA4504610.1"/>
    <property type="molecule type" value="Genomic_DNA"/>
</dbReference>